<proteinExistence type="predicted"/>
<evidence type="ECO:0000256" key="1">
    <source>
        <dbReference type="SAM" id="MobiDB-lite"/>
    </source>
</evidence>
<comment type="caution">
    <text evidence="2">The sequence shown here is derived from an EMBL/GenBank/DDBJ whole genome shotgun (WGS) entry which is preliminary data.</text>
</comment>
<dbReference type="AlphaFoldDB" id="A0A392MXY0"/>
<reference evidence="2 3" key="1">
    <citation type="journal article" date="2018" name="Front. Plant Sci.">
        <title>Red Clover (Trifolium pratense) and Zigzag Clover (T. medium) - A Picture of Genomic Similarities and Differences.</title>
        <authorList>
            <person name="Dluhosova J."/>
            <person name="Istvanek J."/>
            <person name="Nedelnik J."/>
            <person name="Repkova J."/>
        </authorList>
    </citation>
    <scope>NUCLEOTIDE SEQUENCE [LARGE SCALE GENOMIC DNA]</scope>
    <source>
        <strain evidence="3">cv. 10/8</strain>
        <tissue evidence="2">Leaf</tissue>
    </source>
</reference>
<organism evidence="2 3">
    <name type="scientific">Trifolium medium</name>
    <dbReference type="NCBI Taxonomy" id="97028"/>
    <lineage>
        <taxon>Eukaryota</taxon>
        <taxon>Viridiplantae</taxon>
        <taxon>Streptophyta</taxon>
        <taxon>Embryophyta</taxon>
        <taxon>Tracheophyta</taxon>
        <taxon>Spermatophyta</taxon>
        <taxon>Magnoliopsida</taxon>
        <taxon>eudicotyledons</taxon>
        <taxon>Gunneridae</taxon>
        <taxon>Pentapetalae</taxon>
        <taxon>rosids</taxon>
        <taxon>fabids</taxon>
        <taxon>Fabales</taxon>
        <taxon>Fabaceae</taxon>
        <taxon>Papilionoideae</taxon>
        <taxon>50 kb inversion clade</taxon>
        <taxon>NPAAA clade</taxon>
        <taxon>Hologalegina</taxon>
        <taxon>IRL clade</taxon>
        <taxon>Trifolieae</taxon>
        <taxon>Trifolium</taxon>
    </lineage>
</organism>
<dbReference type="EMBL" id="LXQA010021191">
    <property type="protein sequence ID" value="MCH91799.1"/>
    <property type="molecule type" value="Genomic_DNA"/>
</dbReference>
<sequence>MASSPSLEPSSNLEVALSSESYRSDSLSPEEEISVIIETLKGTLQGEMDYVLSHYHEVENIHNNVEEFRRYYPEL</sequence>
<keyword evidence="3" id="KW-1185">Reference proteome</keyword>
<evidence type="ECO:0000313" key="2">
    <source>
        <dbReference type="EMBL" id="MCH91799.1"/>
    </source>
</evidence>
<feature type="region of interest" description="Disordered" evidence="1">
    <location>
        <begin position="1"/>
        <end position="29"/>
    </location>
</feature>
<evidence type="ECO:0000313" key="3">
    <source>
        <dbReference type="Proteomes" id="UP000265520"/>
    </source>
</evidence>
<feature type="compositionally biased region" description="Low complexity" evidence="1">
    <location>
        <begin position="1"/>
        <end position="27"/>
    </location>
</feature>
<protein>
    <submittedName>
        <fullName evidence="2">Uncharacterized protein</fullName>
    </submittedName>
</protein>
<dbReference type="Proteomes" id="UP000265520">
    <property type="component" value="Unassembled WGS sequence"/>
</dbReference>
<name>A0A392MXY0_9FABA</name>
<accession>A0A392MXY0</accession>